<sequence length="153" mass="18018">MAELEYRVMGDEEENSLVYEYEEMEEEGAALRFLCDYLVKGSRVYETVSTEVEPGRKYVIWVREADDEEVVSQEVVVHPKWSGFRVEVREFKESGFYYPVVHTLHFQHYSEVLLCLTSSVLHIEGAQWEKTSVEIDENRKVFVFYAIPMKEDA</sequence>
<reference evidence="1 2" key="1">
    <citation type="submission" date="2017-05" db="EMBL/GenBank/DDBJ databases">
        <authorList>
            <person name="Varghese N."/>
            <person name="Submissions S."/>
        </authorList>
    </citation>
    <scope>NUCLEOTIDE SEQUENCE [LARGE SCALE GENOMIC DNA]</scope>
    <source>
        <strain evidence="1 2">DSM 45474</strain>
    </source>
</reference>
<dbReference type="Proteomes" id="UP000315636">
    <property type="component" value="Unassembled WGS sequence"/>
</dbReference>
<proteinExistence type="predicted"/>
<dbReference type="AlphaFoldDB" id="A0A521D1N5"/>
<organism evidence="1 2">
    <name type="scientific">Melghirimyces algeriensis</name>
    <dbReference type="NCBI Taxonomy" id="910412"/>
    <lineage>
        <taxon>Bacteria</taxon>
        <taxon>Bacillati</taxon>
        <taxon>Bacillota</taxon>
        <taxon>Bacilli</taxon>
        <taxon>Bacillales</taxon>
        <taxon>Thermoactinomycetaceae</taxon>
        <taxon>Melghirimyces</taxon>
    </lineage>
</organism>
<dbReference type="EMBL" id="FXTI01000005">
    <property type="protein sequence ID" value="SMO65609.1"/>
    <property type="molecule type" value="Genomic_DNA"/>
</dbReference>
<name>A0A521D1N5_9BACL</name>
<evidence type="ECO:0000313" key="2">
    <source>
        <dbReference type="Proteomes" id="UP000315636"/>
    </source>
</evidence>
<dbReference type="RefSeq" id="WP_142505400.1">
    <property type="nucleotide sequence ID" value="NZ_FXTI01000005.1"/>
</dbReference>
<keyword evidence="2" id="KW-1185">Reference proteome</keyword>
<protein>
    <submittedName>
        <fullName evidence="1">Uncharacterized protein</fullName>
    </submittedName>
</protein>
<evidence type="ECO:0000313" key="1">
    <source>
        <dbReference type="EMBL" id="SMO65609.1"/>
    </source>
</evidence>
<accession>A0A521D1N5</accession>
<dbReference type="OrthoDB" id="1682087at2"/>
<gene>
    <name evidence="1" type="ORF">SAMN06264849_10563</name>
</gene>